<evidence type="ECO:0000256" key="6">
    <source>
        <dbReference type="ARBA" id="ARBA00022989"/>
    </source>
</evidence>
<feature type="transmembrane region" description="Helical" evidence="9">
    <location>
        <begin position="531"/>
        <end position="551"/>
    </location>
</feature>
<dbReference type="InterPro" id="IPR038731">
    <property type="entry name" value="RgtA/B/C-like"/>
</dbReference>
<dbReference type="InterPro" id="IPR050297">
    <property type="entry name" value="LipidA_mod_glycosyltrf_83"/>
</dbReference>
<dbReference type="Pfam" id="PF13231">
    <property type="entry name" value="PMT_2"/>
    <property type="match status" value="1"/>
</dbReference>
<feature type="compositionally biased region" description="Polar residues" evidence="8">
    <location>
        <begin position="290"/>
        <end position="300"/>
    </location>
</feature>
<feature type="compositionally biased region" description="Polar residues" evidence="8">
    <location>
        <begin position="686"/>
        <end position="702"/>
    </location>
</feature>
<keyword evidence="3" id="KW-0328">Glycosyltransferase</keyword>
<dbReference type="GO" id="GO:0005886">
    <property type="term" value="C:plasma membrane"/>
    <property type="evidence" value="ECO:0007669"/>
    <property type="project" value="UniProtKB-SubCell"/>
</dbReference>
<evidence type="ECO:0000313" key="13">
    <source>
        <dbReference type="Proteomes" id="UP000016721"/>
    </source>
</evidence>
<dbReference type="PANTHER" id="PTHR33908">
    <property type="entry name" value="MANNOSYLTRANSFERASE YKCB-RELATED"/>
    <property type="match status" value="1"/>
</dbReference>
<dbReference type="PATRIC" id="fig|1294142.3.peg.3884"/>
<evidence type="ECO:0000256" key="3">
    <source>
        <dbReference type="ARBA" id="ARBA00022676"/>
    </source>
</evidence>
<dbReference type="PANTHER" id="PTHR33908:SF3">
    <property type="entry name" value="UNDECAPRENYL PHOSPHATE-ALPHA-4-AMINO-4-DEOXY-L-ARABINOSE ARABINOSYL TRANSFERASE"/>
    <property type="match status" value="1"/>
</dbReference>
<keyword evidence="7 9" id="KW-0472">Membrane</keyword>
<comment type="caution">
    <text evidence="12">The sequence shown here is derived from an EMBL/GenBank/DDBJ whole genome shotgun (WGS) entry which is preliminary data.</text>
</comment>
<sequence>MRKLKLSKNELLIFPILILSGFLSLFNLSIEGYGNEYYAAGVKSMTMSLKNFFFVSFDPAGFVTIDKPPLGFMIQTLSAKIFGYSGWNIILPQALAGVISVWVIYKIVKRSFGIPAALISSLCLAITPVFVADSRNNTNDNLLVLVLLLACWVLSIAAEKGHLKLLILSLVLVGIGFNIKMLQAYMIVPALYITYLLSTAVSWKKRIGHLAVGSLVLLITSLSWAFIVDLVSEENRPFIGSSTDNTVMELIIGHNGLERLGLGSSSSSNRSGQGGFGEMNPQDGMDRGQEAQTGNYSSNGDSEKPQPPEGDNGQMMQGNPEREENMGEGKAPDGSRGNMPQREDGSQGGSGFGNMRAGGGQASNMGGLEGAGITRLFLNNSLSDQIIWLFPLALIGFIAAAIKEKLNLKLDNKKKLGLMLWFTWLVPVFIYFSFTTGLFHPYYLTMLAPPIAALTGIGVISMWELYKDRGWKAWFLPGALIINAGVQLLILSYYSSDNISKILAITVFVLSGVSSVVLIALNLLRNNDKKIIDKIVVSISVIGLLITPLVWSSTTMFYKMSGTFPSAGLSLRTEEIGMGMGNNLEGNEDITKLVDYLKSNITSEKYLVAVQSATGTASQIIINTGESVMTLGGFSGSDQILTLDEFKELVNKGEIRYVITGSQGRGGNNEIMSWAKETGVLVPESKWNNSKDSTTGNKTANQGFGRGNSIELYDLKSSK</sequence>
<evidence type="ECO:0000259" key="10">
    <source>
        <dbReference type="Pfam" id="PF13231"/>
    </source>
</evidence>
<dbReference type="AlphaFoldDB" id="U2PZE7"/>
<feature type="transmembrane region" description="Helical" evidence="9">
    <location>
        <begin position="163"/>
        <end position="179"/>
    </location>
</feature>
<feature type="transmembrane region" description="Helical" evidence="9">
    <location>
        <begin position="12"/>
        <end position="30"/>
    </location>
</feature>
<gene>
    <name evidence="12" type="ORF">CINTURNW_3719</name>
</gene>
<keyword evidence="4" id="KW-0808">Transferase</keyword>
<evidence type="ECO:0000256" key="2">
    <source>
        <dbReference type="ARBA" id="ARBA00022475"/>
    </source>
</evidence>
<evidence type="ECO:0000256" key="4">
    <source>
        <dbReference type="ARBA" id="ARBA00022679"/>
    </source>
</evidence>
<dbReference type="GO" id="GO:0016763">
    <property type="term" value="F:pentosyltransferase activity"/>
    <property type="evidence" value="ECO:0007669"/>
    <property type="project" value="TreeGrafter"/>
</dbReference>
<feature type="transmembrane region" description="Helical" evidence="9">
    <location>
        <begin position="142"/>
        <end position="158"/>
    </location>
</feature>
<dbReference type="STRING" id="1294142.CINTURNW_3719"/>
<comment type="subcellular location">
    <subcellularLocation>
        <location evidence="1">Cell membrane</location>
        <topology evidence="1">Multi-pass membrane protein</topology>
    </subcellularLocation>
</comment>
<accession>U2PZE7</accession>
<feature type="transmembrane region" description="Helical" evidence="9">
    <location>
        <begin position="502"/>
        <end position="524"/>
    </location>
</feature>
<keyword evidence="5 9" id="KW-0812">Transmembrane</keyword>
<evidence type="ECO:0000259" key="11">
    <source>
        <dbReference type="Pfam" id="PF24878"/>
    </source>
</evidence>
<keyword evidence="6 9" id="KW-1133">Transmembrane helix</keyword>
<feature type="compositionally biased region" description="Low complexity" evidence="8">
    <location>
        <begin position="262"/>
        <end position="271"/>
    </location>
</feature>
<reference evidence="12 13" key="1">
    <citation type="journal article" date="2013" name="Genome Announc.">
        <title>Draft Genome Sequence of the Hydrogen- and Ethanol-Producing Bacterium Clostridium intestinale Strain URNW.</title>
        <authorList>
            <person name="Lal S."/>
            <person name="Ramachandran U."/>
            <person name="Zhang X."/>
            <person name="Sparling R."/>
            <person name="Levin D.B."/>
        </authorList>
    </citation>
    <scope>NUCLEOTIDE SEQUENCE [LARGE SCALE GENOMIC DNA]</scope>
    <source>
        <strain evidence="12 13">URNW</strain>
    </source>
</reference>
<organism evidence="12 13">
    <name type="scientific">Clostridium intestinale URNW</name>
    <dbReference type="NCBI Taxonomy" id="1294142"/>
    <lineage>
        <taxon>Bacteria</taxon>
        <taxon>Bacillati</taxon>
        <taxon>Bacillota</taxon>
        <taxon>Clostridia</taxon>
        <taxon>Eubacteriales</taxon>
        <taxon>Clostridiaceae</taxon>
        <taxon>Clostridium</taxon>
    </lineage>
</organism>
<dbReference type="GO" id="GO:0009103">
    <property type="term" value="P:lipopolysaccharide biosynthetic process"/>
    <property type="evidence" value="ECO:0007669"/>
    <property type="project" value="UniProtKB-ARBA"/>
</dbReference>
<evidence type="ECO:0000256" key="9">
    <source>
        <dbReference type="SAM" id="Phobius"/>
    </source>
</evidence>
<keyword evidence="2" id="KW-1003">Cell membrane</keyword>
<dbReference type="eggNOG" id="COG1807">
    <property type="taxonomic scope" value="Bacteria"/>
</dbReference>
<dbReference type="Pfam" id="PF24878">
    <property type="entry name" value="YkcB_C"/>
    <property type="match status" value="1"/>
</dbReference>
<evidence type="ECO:0000256" key="1">
    <source>
        <dbReference type="ARBA" id="ARBA00004651"/>
    </source>
</evidence>
<evidence type="ECO:0000313" key="12">
    <source>
        <dbReference type="EMBL" id="ERK29149.1"/>
    </source>
</evidence>
<keyword evidence="13" id="KW-1185">Reference proteome</keyword>
<dbReference type="GO" id="GO:0010041">
    <property type="term" value="P:response to iron(III) ion"/>
    <property type="evidence" value="ECO:0007669"/>
    <property type="project" value="TreeGrafter"/>
</dbReference>
<feature type="region of interest" description="Disordered" evidence="8">
    <location>
        <begin position="262"/>
        <end position="363"/>
    </location>
</feature>
<feature type="domain" description="Glycosyltransferase RgtA/B/C/D-like" evidence="10">
    <location>
        <begin position="66"/>
        <end position="224"/>
    </location>
</feature>
<protein>
    <submittedName>
        <fullName evidence="12">Uncharacterized protein</fullName>
    </submittedName>
</protein>
<feature type="transmembrane region" description="Helical" evidence="9">
    <location>
        <begin position="416"/>
        <end position="434"/>
    </location>
</feature>
<proteinExistence type="predicted"/>
<evidence type="ECO:0000256" key="8">
    <source>
        <dbReference type="SAM" id="MobiDB-lite"/>
    </source>
</evidence>
<name>U2PZE7_9CLOT</name>
<feature type="transmembrane region" description="Helical" evidence="9">
    <location>
        <begin position="112"/>
        <end position="130"/>
    </location>
</feature>
<evidence type="ECO:0000256" key="5">
    <source>
        <dbReference type="ARBA" id="ARBA00022692"/>
    </source>
</evidence>
<dbReference type="OrthoDB" id="9810398at2"/>
<feature type="transmembrane region" description="Helical" evidence="9">
    <location>
        <begin position="210"/>
        <end position="228"/>
    </location>
</feature>
<dbReference type="RefSeq" id="WP_021803652.1">
    <property type="nucleotide sequence ID" value="NZ_KI273145.1"/>
</dbReference>
<dbReference type="EMBL" id="APJA01000022">
    <property type="protein sequence ID" value="ERK29149.1"/>
    <property type="molecule type" value="Genomic_DNA"/>
</dbReference>
<dbReference type="HOGENOM" id="CLU_007261_1_0_9"/>
<dbReference type="Proteomes" id="UP000016721">
    <property type="component" value="Unassembled WGS sequence"/>
</dbReference>
<feature type="compositionally biased region" description="Gly residues" evidence="8">
    <location>
        <begin position="346"/>
        <end position="361"/>
    </location>
</feature>
<feature type="compositionally biased region" description="Basic and acidic residues" evidence="8">
    <location>
        <begin position="320"/>
        <end position="333"/>
    </location>
</feature>
<feature type="transmembrane region" description="Helical" evidence="9">
    <location>
        <begin position="446"/>
        <end position="466"/>
    </location>
</feature>
<feature type="transmembrane region" description="Helical" evidence="9">
    <location>
        <begin position="473"/>
        <end position="496"/>
    </location>
</feature>
<feature type="region of interest" description="Disordered" evidence="8">
    <location>
        <begin position="685"/>
        <end position="707"/>
    </location>
</feature>
<evidence type="ECO:0000256" key="7">
    <source>
        <dbReference type="ARBA" id="ARBA00023136"/>
    </source>
</evidence>
<feature type="domain" description="Putative mannosyltransferase YkcA/B-like C-terminal" evidence="11">
    <location>
        <begin position="593"/>
        <end position="677"/>
    </location>
</feature>
<dbReference type="InterPro" id="IPR056785">
    <property type="entry name" value="YkcA/B-like_C"/>
</dbReference>
<feature type="transmembrane region" description="Helical" evidence="9">
    <location>
        <begin position="81"/>
        <end position="105"/>
    </location>
</feature>